<keyword evidence="3" id="KW-1185">Reference proteome</keyword>
<accession>A0A3D9HLW3</accession>
<dbReference type="RefSeq" id="WP_116039386.1">
    <property type="nucleotide sequence ID" value="NZ_QRDX01000001.1"/>
</dbReference>
<evidence type="ECO:0000313" key="2">
    <source>
        <dbReference type="EMBL" id="RED50464.1"/>
    </source>
</evidence>
<dbReference type="InterPro" id="IPR053147">
    <property type="entry name" value="Hsp_HslJ-like"/>
</dbReference>
<dbReference type="PANTHER" id="PTHR35535">
    <property type="entry name" value="HEAT SHOCK PROTEIN HSLJ"/>
    <property type="match status" value="1"/>
</dbReference>
<proteinExistence type="predicted"/>
<dbReference type="Pfam" id="PF03724">
    <property type="entry name" value="META"/>
    <property type="match status" value="1"/>
</dbReference>
<dbReference type="AlphaFoldDB" id="A0A3D9HLW3"/>
<organism evidence="2 3">
    <name type="scientific">Seonamhaeicola aphaedonensis</name>
    <dbReference type="NCBI Taxonomy" id="1461338"/>
    <lineage>
        <taxon>Bacteria</taxon>
        <taxon>Pseudomonadati</taxon>
        <taxon>Bacteroidota</taxon>
        <taxon>Flavobacteriia</taxon>
        <taxon>Flavobacteriales</taxon>
        <taxon>Flavobacteriaceae</taxon>
    </lineage>
</organism>
<dbReference type="InterPro" id="IPR038670">
    <property type="entry name" value="HslJ-like_sf"/>
</dbReference>
<dbReference type="OrthoDB" id="880459at2"/>
<evidence type="ECO:0000313" key="3">
    <source>
        <dbReference type="Proteomes" id="UP000256629"/>
    </source>
</evidence>
<dbReference type="Gene3D" id="2.40.128.270">
    <property type="match status" value="1"/>
</dbReference>
<name>A0A3D9HLW3_9FLAO</name>
<comment type="caution">
    <text evidence="2">The sequence shown here is derived from an EMBL/GenBank/DDBJ whole genome shotgun (WGS) entry which is preliminary data.</text>
</comment>
<dbReference type="InterPro" id="IPR005184">
    <property type="entry name" value="DUF306_Meta_HslJ"/>
</dbReference>
<dbReference type="Proteomes" id="UP000256629">
    <property type="component" value="Unassembled WGS sequence"/>
</dbReference>
<reference evidence="2 3" key="1">
    <citation type="submission" date="2018-07" db="EMBL/GenBank/DDBJ databases">
        <title>Genomic Encyclopedia of Type Strains, Phase III (KMG-III): the genomes of soil and plant-associated and newly described type strains.</title>
        <authorList>
            <person name="Whitman W."/>
        </authorList>
    </citation>
    <scope>NUCLEOTIDE SEQUENCE [LARGE SCALE GENOMIC DNA]</scope>
    <source>
        <strain evidence="2 3">CECT 8487</strain>
    </source>
</reference>
<feature type="domain" description="DUF306" evidence="1">
    <location>
        <begin position="29"/>
        <end position="124"/>
    </location>
</feature>
<dbReference type="EMBL" id="QRDX01000001">
    <property type="protein sequence ID" value="RED50464.1"/>
    <property type="molecule type" value="Genomic_DNA"/>
</dbReference>
<sequence length="255" mass="28730">MKWILMLFTIISLKTCDNSGILNQNIMLNGTYNIITLNGKDISEFELTIAFNDSTEQVSGFSGCNRFFGPYTIDRNTLKLGPLASTKRMCSPKFNDVESKILDALLKLNSFSVDDDILKLLGDNNILIQAIKLENDSLSISFEYTTHSRGNFQNIKVNEKSISVQNKRNGSIIKYTCDNEQWKKLMESTKTINIKAIQNLEAPSQKRLYDGAAMATLKIIYDGKTYITPTFDHGNPHPEIVNLVKEILSTAQNIE</sequence>
<evidence type="ECO:0000259" key="1">
    <source>
        <dbReference type="Pfam" id="PF03724"/>
    </source>
</evidence>
<dbReference type="PANTHER" id="PTHR35535:SF1">
    <property type="entry name" value="HEAT SHOCK PROTEIN HSLJ"/>
    <property type="match status" value="1"/>
</dbReference>
<gene>
    <name evidence="2" type="ORF">DFQ02_101496</name>
</gene>
<protein>
    <submittedName>
        <fullName evidence="2">META domain-containing protein</fullName>
    </submittedName>
</protein>